<accession>A0ABQ5UNN9</accession>
<reference evidence="2" key="2">
    <citation type="submission" date="2023-01" db="EMBL/GenBank/DDBJ databases">
        <title>Draft genome sequence of Maritalea porphyrae strain NBRC 107169.</title>
        <authorList>
            <person name="Sun Q."/>
            <person name="Mori K."/>
        </authorList>
    </citation>
    <scope>NUCLEOTIDE SEQUENCE</scope>
    <source>
        <strain evidence="2">NBRC 107169</strain>
    </source>
</reference>
<keyword evidence="3" id="KW-1185">Reference proteome</keyword>
<evidence type="ECO:0000313" key="3">
    <source>
        <dbReference type="Proteomes" id="UP001161405"/>
    </source>
</evidence>
<sequence>MQLKAKQVQSELEQITTHLLSQADEPETQLHIGVYGIVAGSYLAMLCIFWWVFSGSSQTVFMIVICAVYFVMYFGTPYMLTRLPKPDPLSGQHKTRWATFLRQPFATNTGLISGREAALQVCLIPICLVFATLVIGIIIQTG</sequence>
<dbReference type="EMBL" id="BSNI01000001">
    <property type="protein sequence ID" value="GLQ16019.1"/>
    <property type="molecule type" value="Genomic_DNA"/>
</dbReference>
<keyword evidence="1" id="KW-1133">Transmembrane helix</keyword>
<comment type="caution">
    <text evidence="2">The sequence shown here is derived from an EMBL/GenBank/DDBJ whole genome shotgun (WGS) entry which is preliminary data.</text>
</comment>
<feature type="transmembrane region" description="Helical" evidence="1">
    <location>
        <begin position="117"/>
        <end position="139"/>
    </location>
</feature>
<keyword evidence="1" id="KW-0812">Transmembrane</keyword>
<keyword evidence="1" id="KW-0472">Membrane</keyword>
<evidence type="ECO:0000313" key="2">
    <source>
        <dbReference type="EMBL" id="GLQ16019.1"/>
    </source>
</evidence>
<proteinExistence type="predicted"/>
<feature type="transmembrane region" description="Helical" evidence="1">
    <location>
        <begin position="60"/>
        <end position="80"/>
    </location>
</feature>
<protein>
    <submittedName>
        <fullName evidence="2">Uncharacterized protein</fullName>
    </submittedName>
</protein>
<dbReference type="RefSeq" id="WP_284361268.1">
    <property type="nucleotide sequence ID" value="NZ_BSNI01000001.1"/>
</dbReference>
<reference evidence="2" key="1">
    <citation type="journal article" date="2014" name="Int. J. Syst. Evol. Microbiol.">
        <title>Complete genome of a new Firmicutes species belonging to the dominant human colonic microbiota ('Ruminococcus bicirculans') reveals two chromosomes and a selective capacity to utilize plant glucans.</title>
        <authorList>
            <consortium name="NISC Comparative Sequencing Program"/>
            <person name="Wegmann U."/>
            <person name="Louis P."/>
            <person name="Goesmann A."/>
            <person name="Henrissat B."/>
            <person name="Duncan S.H."/>
            <person name="Flint H.J."/>
        </authorList>
    </citation>
    <scope>NUCLEOTIDE SEQUENCE</scope>
    <source>
        <strain evidence="2">NBRC 107169</strain>
    </source>
</reference>
<dbReference type="Proteomes" id="UP001161405">
    <property type="component" value="Unassembled WGS sequence"/>
</dbReference>
<name>A0ABQ5UNN9_9HYPH</name>
<evidence type="ECO:0000256" key="1">
    <source>
        <dbReference type="SAM" id="Phobius"/>
    </source>
</evidence>
<gene>
    <name evidence="2" type="ORF">GCM10007879_02680</name>
</gene>
<organism evidence="2 3">
    <name type="scientific">Maritalea porphyrae</name>
    <dbReference type="NCBI Taxonomy" id="880732"/>
    <lineage>
        <taxon>Bacteria</taxon>
        <taxon>Pseudomonadati</taxon>
        <taxon>Pseudomonadota</taxon>
        <taxon>Alphaproteobacteria</taxon>
        <taxon>Hyphomicrobiales</taxon>
        <taxon>Devosiaceae</taxon>
        <taxon>Maritalea</taxon>
    </lineage>
</organism>
<feature type="transmembrane region" description="Helical" evidence="1">
    <location>
        <begin position="32"/>
        <end position="53"/>
    </location>
</feature>